<evidence type="ECO:0000313" key="2">
    <source>
        <dbReference type="EMBL" id="MEK8034486.1"/>
    </source>
</evidence>
<dbReference type="InterPro" id="IPR037026">
    <property type="entry name" value="Vgr_OB-fold_dom_sf"/>
</dbReference>
<dbReference type="SUPFAM" id="SSF69255">
    <property type="entry name" value="gp5 N-terminal domain-like"/>
    <property type="match status" value="1"/>
</dbReference>
<dbReference type="InterPro" id="IPR006531">
    <property type="entry name" value="Gp5/Vgr_OB"/>
</dbReference>
<gene>
    <name evidence="2" type="primary">vgrG</name>
    <name evidence="2" type="ORF">AACH06_26960</name>
</gene>
<dbReference type="SUPFAM" id="SSF69349">
    <property type="entry name" value="Phage fibre proteins"/>
    <property type="match status" value="1"/>
</dbReference>
<evidence type="ECO:0000313" key="3">
    <source>
        <dbReference type="Proteomes" id="UP001371218"/>
    </source>
</evidence>
<dbReference type="InterPro" id="IPR006533">
    <property type="entry name" value="T6SS_Vgr_RhsGE"/>
</dbReference>
<dbReference type="SUPFAM" id="SSF69279">
    <property type="entry name" value="Phage tail proteins"/>
    <property type="match status" value="1"/>
</dbReference>
<sequence length="595" mass="63318">MPVSPDSDTDGPVRVSITCDGTEKSDLPVVSVTVRQALNSIPWARLVIADGDMPTGKAPLSDGALFKPGAAIVVKAGYGDEESEIFSGIVVRHGFRITGNNYSRLEVECRHSACKMTLGRKSAHYVDQTDSAVIETLIGNAGLTADVSSTSVTHKELVQHHSSDWDFMLARADVMGLVVQCTSDKVSVKAPDFTTAAELSVTWGVDLIDFSADIDARQQWKSVQANSWSPSQQGLLQGAAASPLAGNSQGNLDGSTLAAVASPDVYALQSAAPQTKDVLDAWAKAAQLKATLARVRGRLSFQGNAKALPGTLLTLAGVGERFSGDVYLSAVQHEIAEGNWLCRAEFGLPPDWHMERPDVRTPANGGLVPGIRGLHIGVVMKLDEDPEGEQRIQVQLPYLQVETPGIWARLVQGHASNSFGQFFVPEVGDEVVLGFFNDDPGYPVILGSLYSSNHTPPYALEAENNTKAIVTRCQHRIEFNEKDKIITIETPSKNTMVLNDNDKSVLLKDQNGNSIKLSSDGIALDSPKDIKVTAQGGITLTATTGLKLDCQADIQAQGMNITAQAQVGFTGKGSATAELSAAGQTTVKGAMVMIN</sequence>
<keyword evidence="3" id="KW-1185">Reference proteome</keyword>
<comment type="caution">
    <text evidence="2">The sequence shown here is derived from an EMBL/GenBank/DDBJ whole genome shotgun (WGS) entry which is preliminary data.</text>
</comment>
<proteinExistence type="predicted"/>
<feature type="domain" description="Gp5/Type VI secretion system Vgr protein OB-fold" evidence="1">
    <location>
        <begin position="376"/>
        <end position="450"/>
    </location>
</feature>
<dbReference type="Proteomes" id="UP001371218">
    <property type="component" value="Unassembled WGS sequence"/>
</dbReference>
<organism evidence="2 3">
    <name type="scientific">Ideonella lacteola</name>
    <dbReference type="NCBI Taxonomy" id="2984193"/>
    <lineage>
        <taxon>Bacteria</taxon>
        <taxon>Pseudomonadati</taxon>
        <taxon>Pseudomonadota</taxon>
        <taxon>Betaproteobacteria</taxon>
        <taxon>Burkholderiales</taxon>
        <taxon>Sphaerotilaceae</taxon>
        <taxon>Ideonella</taxon>
    </lineage>
</organism>
<name>A0ABU9BXA8_9BURK</name>
<protein>
    <submittedName>
        <fullName evidence="2">Type VI secretion system tip protein VgrG</fullName>
    </submittedName>
</protein>
<evidence type="ECO:0000259" key="1">
    <source>
        <dbReference type="Pfam" id="PF04717"/>
    </source>
</evidence>
<accession>A0ABU9BXA8</accession>
<dbReference type="RefSeq" id="WP_341428914.1">
    <property type="nucleotide sequence ID" value="NZ_JBBUTG010000029.1"/>
</dbReference>
<dbReference type="NCBIfam" id="TIGR01646">
    <property type="entry name" value="vgr_GE"/>
    <property type="match status" value="1"/>
</dbReference>
<dbReference type="Gene3D" id="2.40.50.230">
    <property type="entry name" value="Gp5 N-terminal domain"/>
    <property type="match status" value="1"/>
</dbReference>
<reference evidence="2 3" key="1">
    <citation type="submission" date="2024-04" db="EMBL/GenBank/DDBJ databases">
        <title>Novel species of the genus Ideonella isolated from streams.</title>
        <authorList>
            <person name="Lu H."/>
        </authorList>
    </citation>
    <scope>NUCLEOTIDE SEQUENCE [LARGE SCALE GENOMIC DNA]</scope>
    <source>
        <strain evidence="2 3">DXS29W</strain>
    </source>
</reference>
<dbReference type="Pfam" id="PF04717">
    <property type="entry name" value="Phage_base_V"/>
    <property type="match status" value="1"/>
</dbReference>
<dbReference type="EMBL" id="JBBUTG010000029">
    <property type="protein sequence ID" value="MEK8034486.1"/>
    <property type="molecule type" value="Genomic_DNA"/>
</dbReference>